<keyword evidence="2" id="KW-0479">Metal-binding</keyword>
<evidence type="ECO:0000256" key="7">
    <source>
        <dbReference type="SAM" id="Phobius"/>
    </source>
</evidence>
<dbReference type="GO" id="GO:0015662">
    <property type="term" value="F:P-type ion transporter activity"/>
    <property type="evidence" value="ECO:0007669"/>
    <property type="project" value="TreeGrafter"/>
</dbReference>
<dbReference type="GO" id="GO:0046872">
    <property type="term" value="F:metal ion binding"/>
    <property type="evidence" value="ECO:0007669"/>
    <property type="project" value="UniProtKB-KW"/>
</dbReference>
<evidence type="ECO:0000256" key="4">
    <source>
        <dbReference type="ARBA" id="ARBA00022840"/>
    </source>
</evidence>
<feature type="transmembrane region" description="Helical" evidence="7">
    <location>
        <begin position="82"/>
        <end position="101"/>
    </location>
</feature>
<dbReference type="InterPro" id="IPR023298">
    <property type="entry name" value="ATPase_P-typ_TM_dom_sf"/>
</dbReference>
<organism evidence="8">
    <name type="scientific">Timema poppense</name>
    <name type="common">Walking stick</name>
    <dbReference type="NCBI Taxonomy" id="170557"/>
    <lineage>
        <taxon>Eukaryota</taxon>
        <taxon>Metazoa</taxon>
        <taxon>Ecdysozoa</taxon>
        <taxon>Arthropoda</taxon>
        <taxon>Hexapoda</taxon>
        <taxon>Insecta</taxon>
        <taxon>Pterygota</taxon>
        <taxon>Neoptera</taxon>
        <taxon>Polyneoptera</taxon>
        <taxon>Phasmatodea</taxon>
        <taxon>Timematodea</taxon>
        <taxon>Timematoidea</taxon>
        <taxon>Timematidae</taxon>
        <taxon>Timema</taxon>
    </lineage>
</organism>
<accession>A0A7R9CV63</accession>
<keyword evidence="5" id="KW-0460">Magnesium</keyword>
<dbReference type="InterPro" id="IPR006544">
    <property type="entry name" value="P-type_TPase_V"/>
</dbReference>
<dbReference type="PANTHER" id="PTHR45630:SF7">
    <property type="entry name" value="ENDOPLASMIC RETICULUM TRANSMEMBRANE HELIX TRANSLOCASE"/>
    <property type="match status" value="1"/>
</dbReference>
<feature type="transmembrane region" description="Helical" evidence="7">
    <location>
        <begin position="113"/>
        <end position="133"/>
    </location>
</feature>
<evidence type="ECO:0000256" key="5">
    <source>
        <dbReference type="ARBA" id="ARBA00022842"/>
    </source>
</evidence>
<gene>
    <name evidence="8" type="ORF">TPSB3V08_LOCUS3140</name>
</gene>
<evidence type="ECO:0000256" key="3">
    <source>
        <dbReference type="ARBA" id="ARBA00022741"/>
    </source>
</evidence>
<sequence>MPIFYANPLKTLSKQRPLPNIFNLYTVLTVLLQFAVHFISLVFLVHQASLHSPHKEETKAIPDKEEDADVEEEFAPSLLNSTVYIISMALQVATFAINYRGHPYMESLTENKALLYSIVGSAGAILALALGVFPDMAYQFEIVDFPSDFKGNSMSRVNFNQMHSEASRERLGKVIVGKMDLTALNQLLNTVFSQAGEKQVNLGVSGN</sequence>
<dbReference type="EMBL" id="OD001339">
    <property type="protein sequence ID" value="CAD7401526.1"/>
    <property type="molecule type" value="Genomic_DNA"/>
</dbReference>
<keyword evidence="7" id="KW-0812">Transmembrane</keyword>
<evidence type="ECO:0000256" key="6">
    <source>
        <dbReference type="ARBA" id="ARBA00022967"/>
    </source>
</evidence>
<dbReference type="GO" id="GO:0005789">
    <property type="term" value="C:endoplasmic reticulum membrane"/>
    <property type="evidence" value="ECO:0007669"/>
    <property type="project" value="TreeGrafter"/>
</dbReference>
<protein>
    <submittedName>
        <fullName evidence="8">Uncharacterized protein</fullName>
    </submittedName>
</protein>
<keyword evidence="6" id="KW-1278">Translocase</keyword>
<keyword evidence="4" id="KW-0067">ATP-binding</keyword>
<evidence type="ECO:0000313" key="8">
    <source>
        <dbReference type="EMBL" id="CAD7401526.1"/>
    </source>
</evidence>
<name>A0A7R9CV63_TIMPO</name>
<dbReference type="GO" id="GO:0006874">
    <property type="term" value="P:intracellular calcium ion homeostasis"/>
    <property type="evidence" value="ECO:0007669"/>
    <property type="project" value="TreeGrafter"/>
</dbReference>
<dbReference type="AlphaFoldDB" id="A0A7R9CV63"/>
<evidence type="ECO:0000256" key="2">
    <source>
        <dbReference type="ARBA" id="ARBA00022723"/>
    </source>
</evidence>
<dbReference type="SUPFAM" id="SSF81665">
    <property type="entry name" value="Calcium ATPase, transmembrane domain M"/>
    <property type="match status" value="1"/>
</dbReference>
<reference evidence="8" key="1">
    <citation type="submission" date="2020-11" db="EMBL/GenBank/DDBJ databases">
        <authorList>
            <person name="Tran Van P."/>
        </authorList>
    </citation>
    <scope>NUCLEOTIDE SEQUENCE</scope>
</reference>
<evidence type="ECO:0000256" key="1">
    <source>
        <dbReference type="ARBA" id="ARBA00004141"/>
    </source>
</evidence>
<proteinExistence type="predicted"/>
<keyword evidence="7" id="KW-0472">Membrane</keyword>
<keyword evidence="3" id="KW-0547">Nucleotide-binding</keyword>
<feature type="transmembrane region" description="Helical" evidence="7">
    <location>
        <begin position="21"/>
        <end position="45"/>
    </location>
</feature>
<keyword evidence="7" id="KW-1133">Transmembrane helix</keyword>
<comment type="subcellular location">
    <subcellularLocation>
        <location evidence="1">Membrane</location>
        <topology evidence="1">Multi-pass membrane protein</topology>
    </subcellularLocation>
</comment>
<dbReference type="GO" id="GO:0005524">
    <property type="term" value="F:ATP binding"/>
    <property type="evidence" value="ECO:0007669"/>
    <property type="project" value="UniProtKB-KW"/>
</dbReference>
<dbReference type="GO" id="GO:0019829">
    <property type="term" value="F:ATPase-coupled monoatomic cation transmembrane transporter activity"/>
    <property type="evidence" value="ECO:0007669"/>
    <property type="project" value="TreeGrafter"/>
</dbReference>
<dbReference type="PANTHER" id="PTHR45630">
    <property type="entry name" value="CATION-TRANSPORTING ATPASE-RELATED"/>
    <property type="match status" value="1"/>
</dbReference>